<gene>
    <name evidence="6" type="ORF">DFR52_10684</name>
</gene>
<dbReference type="Gene3D" id="3.60.21.10">
    <property type="match status" value="1"/>
</dbReference>
<keyword evidence="3" id="KW-0408">Iron</keyword>
<comment type="caution">
    <text evidence="6">The sequence shown here is derived from an EMBL/GenBank/DDBJ whole genome shotgun (WGS) entry which is preliminary data.</text>
</comment>
<keyword evidence="1" id="KW-0479">Metal-binding</keyword>
<reference evidence="6 7" key="1">
    <citation type="submission" date="2018-05" db="EMBL/GenBank/DDBJ databases">
        <title>Genomic Encyclopedia of Type Strains, Phase IV (KMG-IV): sequencing the most valuable type-strain genomes for metagenomic binning, comparative biology and taxonomic classification.</title>
        <authorList>
            <person name="Goeker M."/>
        </authorList>
    </citation>
    <scope>NUCLEOTIDE SEQUENCE [LARGE SCALE GENOMIC DNA]</scope>
    <source>
        <strain evidence="6 7">DSM 16791</strain>
    </source>
</reference>
<evidence type="ECO:0000256" key="2">
    <source>
        <dbReference type="ARBA" id="ARBA00022801"/>
    </source>
</evidence>
<dbReference type="InterPro" id="IPR029052">
    <property type="entry name" value="Metallo-depent_PP-like"/>
</dbReference>
<dbReference type="AlphaFoldDB" id="A0A317PFW5"/>
<evidence type="ECO:0000256" key="1">
    <source>
        <dbReference type="ARBA" id="ARBA00022723"/>
    </source>
</evidence>
<evidence type="ECO:0000259" key="5">
    <source>
        <dbReference type="Pfam" id="PF00149"/>
    </source>
</evidence>
<evidence type="ECO:0000256" key="4">
    <source>
        <dbReference type="ARBA" id="ARBA00025742"/>
    </source>
</evidence>
<accession>A0A317PFW5</accession>
<name>A0A317PFW5_9HYPH</name>
<comment type="similarity">
    <text evidence="4">Belongs to the cyclic nucleotide phosphodiesterase class-III family.</text>
</comment>
<dbReference type="EMBL" id="QGTR01000006">
    <property type="protein sequence ID" value="PWV97561.1"/>
    <property type="molecule type" value="Genomic_DNA"/>
</dbReference>
<dbReference type="Pfam" id="PF00149">
    <property type="entry name" value="Metallophos"/>
    <property type="match status" value="1"/>
</dbReference>
<dbReference type="GO" id="GO:0016787">
    <property type="term" value="F:hydrolase activity"/>
    <property type="evidence" value="ECO:0007669"/>
    <property type="project" value="UniProtKB-KW"/>
</dbReference>
<organism evidence="6 7">
    <name type="scientific">Hoeflea marina</name>
    <dbReference type="NCBI Taxonomy" id="274592"/>
    <lineage>
        <taxon>Bacteria</taxon>
        <taxon>Pseudomonadati</taxon>
        <taxon>Pseudomonadota</taxon>
        <taxon>Alphaproteobacteria</taxon>
        <taxon>Hyphomicrobiales</taxon>
        <taxon>Rhizobiaceae</taxon>
        <taxon>Hoeflea</taxon>
    </lineage>
</organism>
<keyword evidence="7" id="KW-1185">Reference proteome</keyword>
<dbReference type="InterPro" id="IPR050884">
    <property type="entry name" value="CNP_phosphodiesterase-III"/>
</dbReference>
<evidence type="ECO:0000256" key="3">
    <source>
        <dbReference type="ARBA" id="ARBA00023004"/>
    </source>
</evidence>
<dbReference type="InterPro" id="IPR004843">
    <property type="entry name" value="Calcineurin-like_PHP"/>
</dbReference>
<evidence type="ECO:0000313" key="6">
    <source>
        <dbReference type="EMBL" id="PWV97561.1"/>
    </source>
</evidence>
<dbReference type="SUPFAM" id="SSF56300">
    <property type="entry name" value="Metallo-dependent phosphatases"/>
    <property type="match status" value="1"/>
</dbReference>
<dbReference type="PANTHER" id="PTHR42988">
    <property type="entry name" value="PHOSPHOHYDROLASE"/>
    <property type="match status" value="1"/>
</dbReference>
<evidence type="ECO:0000313" key="7">
    <source>
        <dbReference type="Proteomes" id="UP000246352"/>
    </source>
</evidence>
<dbReference type="GO" id="GO:0046872">
    <property type="term" value="F:metal ion binding"/>
    <property type="evidence" value="ECO:0007669"/>
    <property type="project" value="UniProtKB-KW"/>
</dbReference>
<sequence length="310" mass="33394">MFRLAHISDIHLGPLPKVSLSELASKRITGYVNWHRNRGKHLFGTTLDTVTDSIEALGVDHVAITGDIVNLATRTEIDTARTWLETEFEPARTTLVPGNHDAYVPNALERVVRSWRPWMLSGAQHTGGDGASSPFPTMARRGPVALIGISTANATMPFMASGDLSRKQIRAAGGLLDEAGREGLFRVVLIHHPPIRGAAAWHKRLKGIGRFADMISEHGAELVLHGHTHLDTLYELEGRDGMVPVVGIASASQGLGGHKPPAGFNLFEIAGERGAWQLGHKRFHLGDDGQTMVENPLAVIGGPLSGKLEG</sequence>
<dbReference type="Proteomes" id="UP000246352">
    <property type="component" value="Unassembled WGS sequence"/>
</dbReference>
<keyword evidence="2" id="KW-0378">Hydrolase</keyword>
<protein>
    <submittedName>
        <fullName evidence="6">3',5'-cyclic AMP phosphodiesterase CpdA</fullName>
    </submittedName>
</protein>
<dbReference type="PANTHER" id="PTHR42988:SF2">
    <property type="entry name" value="CYCLIC NUCLEOTIDE PHOSPHODIESTERASE CBUA0032-RELATED"/>
    <property type="match status" value="1"/>
</dbReference>
<dbReference type="RefSeq" id="WP_110033871.1">
    <property type="nucleotide sequence ID" value="NZ_QGTR01000006.1"/>
</dbReference>
<proteinExistence type="inferred from homology"/>
<dbReference type="OrthoDB" id="9794568at2"/>
<feature type="domain" description="Calcineurin-like phosphoesterase" evidence="5">
    <location>
        <begin position="2"/>
        <end position="229"/>
    </location>
</feature>